<dbReference type="InterPro" id="IPR003661">
    <property type="entry name" value="HisK_dim/P_dom"/>
</dbReference>
<evidence type="ECO:0000259" key="13">
    <source>
        <dbReference type="PROSITE" id="PS50885"/>
    </source>
</evidence>
<dbReference type="CDD" id="cd00082">
    <property type="entry name" value="HisKA"/>
    <property type="match status" value="1"/>
</dbReference>
<comment type="subcellular location">
    <subcellularLocation>
        <location evidence="2">Membrane</location>
    </subcellularLocation>
</comment>
<evidence type="ECO:0000259" key="12">
    <source>
        <dbReference type="PROSITE" id="PS50109"/>
    </source>
</evidence>
<dbReference type="InterPro" id="IPR004358">
    <property type="entry name" value="Sig_transdc_His_kin-like_C"/>
</dbReference>
<dbReference type="PROSITE" id="PS50109">
    <property type="entry name" value="HIS_KIN"/>
    <property type="match status" value="1"/>
</dbReference>
<dbReference type="PANTHER" id="PTHR45436:SF1">
    <property type="entry name" value="SENSOR PROTEIN QSEC"/>
    <property type="match status" value="1"/>
</dbReference>
<keyword evidence="10 11" id="KW-0472">Membrane</keyword>
<dbReference type="PRINTS" id="PR00344">
    <property type="entry name" value="BCTRLSENSOR"/>
</dbReference>
<name>A0A1U9VJ75_9RALS</name>
<dbReference type="CDD" id="cd00075">
    <property type="entry name" value="HATPase"/>
    <property type="match status" value="1"/>
</dbReference>
<feature type="domain" description="Histidine kinase" evidence="12">
    <location>
        <begin position="257"/>
        <end position="489"/>
    </location>
</feature>
<keyword evidence="7 14" id="KW-0418">Kinase</keyword>
<dbReference type="Gene3D" id="1.10.287.130">
    <property type="match status" value="1"/>
</dbReference>
<organism evidence="14 15">
    <name type="scientific">blood disease bacterium A2-HR MARDI</name>
    <dbReference type="NCBI Taxonomy" id="1944648"/>
    <lineage>
        <taxon>Bacteria</taxon>
        <taxon>Pseudomonadati</taxon>
        <taxon>Pseudomonadota</taxon>
        <taxon>Betaproteobacteria</taxon>
        <taxon>Burkholderiales</taxon>
        <taxon>Burkholderiaceae</taxon>
        <taxon>Ralstonia</taxon>
        <taxon>Ralstonia solanacearum species complex</taxon>
    </lineage>
</organism>
<accession>A0A1U9VJ75</accession>
<dbReference type="Proteomes" id="UP000189628">
    <property type="component" value="Chromosome"/>
</dbReference>
<dbReference type="EMBL" id="CP019911">
    <property type="protein sequence ID" value="AQW30739.1"/>
    <property type="molecule type" value="Genomic_DNA"/>
</dbReference>
<dbReference type="GO" id="GO:0000155">
    <property type="term" value="F:phosphorelay sensor kinase activity"/>
    <property type="evidence" value="ECO:0007669"/>
    <property type="project" value="InterPro"/>
</dbReference>
<evidence type="ECO:0000256" key="4">
    <source>
        <dbReference type="ARBA" id="ARBA00022553"/>
    </source>
</evidence>
<keyword evidence="4" id="KW-0597">Phosphoprotein</keyword>
<evidence type="ECO:0000256" key="2">
    <source>
        <dbReference type="ARBA" id="ARBA00004370"/>
    </source>
</evidence>
<evidence type="ECO:0000313" key="15">
    <source>
        <dbReference type="Proteomes" id="UP000189628"/>
    </source>
</evidence>
<dbReference type="InterPro" id="IPR036890">
    <property type="entry name" value="HATPase_C_sf"/>
</dbReference>
<dbReference type="PROSITE" id="PS50885">
    <property type="entry name" value="HAMP"/>
    <property type="match status" value="1"/>
</dbReference>
<evidence type="ECO:0000256" key="9">
    <source>
        <dbReference type="ARBA" id="ARBA00023012"/>
    </source>
</evidence>
<sequence length="503" mass="53838">MTRRFALLPRSLKLTLLWLLLPGLVGVLAIDTLSAYQSLRTATDRAYDRALLGSVRAIENGVTIERGQVQVNVPYVALSMFESTAQSNVYYRVAYEQAAGAPAEVALTGYDDLPLPAGALDNDTPRFYDAVYHGEPVRIAAVAKPLYQPGLPARIVIQVAETIETRRALQQAVWRGTLVRDAALVAVSVALLWLGVTLALRPLKRLARGIAVRASDDLRPLDATDVPAEVRPLVQAINHHIHRYAELAAAQSQFLADASHQLRTPLAVLLTQAEYALRETDPVRVREGLAAMIARLQSTNRLTSQLLALARARHAGQDAPPETFDLGALARSVVVDALPLAREKQQDLGWDDSGLATTLPVSGYPAFLREALSNLVHNAIRYTPPGGRITVRAVADSDAALVCVDDTGPGMSAVERAHAFERFRRAHEGGTRPGKPKDARYAAEGSGLGLAIARAYAARSGGQIELADGEPNGHGGVGLSARIRVPLAGAATTAQHGATQQAQ</sequence>
<dbReference type="Pfam" id="PF02518">
    <property type="entry name" value="HATPase_c"/>
    <property type="match status" value="1"/>
</dbReference>
<evidence type="ECO:0000256" key="10">
    <source>
        <dbReference type="ARBA" id="ARBA00023136"/>
    </source>
</evidence>
<dbReference type="InterPro" id="IPR005467">
    <property type="entry name" value="His_kinase_dom"/>
</dbReference>
<dbReference type="InterPro" id="IPR003594">
    <property type="entry name" value="HATPase_dom"/>
</dbReference>
<dbReference type="AlphaFoldDB" id="A0A1U9VJ75"/>
<evidence type="ECO:0000256" key="1">
    <source>
        <dbReference type="ARBA" id="ARBA00000085"/>
    </source>
</evidence>
<dbReference type="Pfam" id="PF00512">
    <property type="entry name" value="HisKA"/>
    <property type="match status" value="1"/>
</dbReference>
<dbReference type="SMART" id="SM00387">
    <property type="entry name" value="HATPase_c"/>
    <property type="match status" value="1"/>
</dbReference>
<evidence type="ECO:0000256" key="8">
    <source>
        <dbReference type="ARBA" id="ARBA00022989"/>
    </source>
</evidence>
<reference evidence="14 15" key="1">
    <citation type="submission" date="2017-02" db="EMBL/GenBank/DDBJ databases">
        <title>Blood Disease Bacterium A2-HR MARDI.</title>
        <authorList>
            <person name="Badrun R."/>
            <person name="Abu Bakar N."/>
            <person name="Laboh R."/>
        </authorList>
    </citation>
    <scope>NUCLEOTIDE SEQUENCE [LARGE SCALE GENOMIC DNA]</scope>
    <source>
        <strain evidence="14 15">A2-HR MARDI</strain>
    </source>
</reference>
<dbReference type="SUPFAM" id="SSF55874">
    <property type="entry name" value="ATPase domain of HSP90 chaperone/DNA topoisomerase II/histidine kinase"/>
    <property type="match status" value="1"/>
</dbReference>
<keyword evidence="6 11" id="KW-0812">Transmembrane</keyword>
<dbReference type="EC" id="2.7.13.3" evidence="3"/>
<dbReference type="Gene3D" id="3.30.565.10">
    <property type="entry name" value="Histidine kinase-like ATPase, C-terminal domain"/>
    <property type="match status" value="1"/>
</dbReference>
<dbReference type="SMART" id="SM00388">
    <property type="entry name" value="HisKA"/>
    <property type="match status" value="1"/>
</dbReference>
<proteinExistence type="predicted"/>
<dbReference type="InterPro" id="IPR050428">
    <property type="entry name" value="TCS_sensor_his_kinase"/>
</dbReference>
<evidence type="ECO:0000256" key="11">
    <source>
        <dbReference type="SAM" id="Phobius"/>
    </source>
</evidence>
<comment type="catalytic activity">
    <reaction evidence="1">
        <text>ATP + protein L-histidine = ADP + protein N-phospho-L-histidine.</text>
        <dbReference type="EC" id="2.7.13.3"/>
    </reaction>
</comment>
<evidence type="ECO:0000256" key="5">
    <source>
        <dbReference type="ARBA" id="ARBA00022679"/>
    </source>
</evidence>
<dbReference type="Pfam" id="PF08521">
    <property type="entry name" value="2CSK_N"/>
    <property type="match status" value="1"/>
</dbReference>
<protein>
    <recommendedName>
        <fullName evidence="3">histidine kinase</fullName>
        <ecNumber evidence="3">2.7.13.3</ecNumber>
    </recommendedName>
</protein>
<evidence type="ECO:0000256" key="6">
    <source>
        <dbReference type="ARBA" id="ARBA00022692"/>
    </source>
</evidence>
<evidence type="ECO:0000313" key="14">
    <source>
        <dbReference type="EMBL" id="AQW30739.1"/>
    </source>
</evidence>
<keyword evidence="5" id="KW-0808">Transferase</keyword>
<keyword evidence="8 11" id="KW-1133">Transmembrane helix</keyword>
<evidence type="ECO:0000256" key="7">
    <source>
        <dbReference type="ARBA" id="ARBA00022777"/>
    </source>
</evidence>
<dbReference type="InterPro" id="IPR003660">
    <property type="entry name" value="HAMP_dom"/>
</dbReference>
<feature type="transmembrane region" description="Helical" evidence="11">
    <location>
        <begin position="182"/>
        <end position="200"/>
    </location>
</feature>
<dbReference type="RefSeq" id="WP_078222732.1">
    <property type="nucleotide sequence ID" value="NZ_CP019911.1"/>
</dbReference>
<dbReference type="InterPro" id="IPR036097">
    <property type="entry name" value="HisK_dim/P_sf"/>
</dbReference>
<feature type="domain" description="HAMP" evidence="13">
    <location>
        <begin position="197"/>
        <end position="249"/>
    </location>
</feature>
<dbReference type="PANTHER" id="PTHR45436">
    <property type="entry name" value="SENSOR HISTIDINE KINASE YKOH"/>
    <property type="match status" value="1"/>
</dbReference>
<gene>
    <name evidence="14" type="ORF">B0B51_12765</name>
</gene>
<dbReference type="InterPro" id="IPR013727">
    <property type="entry name" value="2CSK_N"/>
</dbReference>
<dbReference type="SUPFAM" id="SSF47384">
    <property type="entry name" value="Homodimeric domain of signal transducing histidine kinase"/>
    <property type="match status" value="1"/>
</dbReference>
<evidence type="ECO:0000256" key="3">
    <source>
        <dbReference type="ARBA" id="ARBA00012438"/>
    </source>
</evidence>
<keyword evidence="9" id="KW-0902">Two-component regulatory system</keyword>
<dbReference type="GO" id="GO:0005886">
    <property type="term" value="C:plasma membrane"/>
    <property type="evidence" value="ECO:0007669"/>
    <property type="project" value="TreeGrafter"/>
</dbReference>